<feature type="signal peptide" evidence="1">
    <location>
        <begin position="1"/>
        <end position="18"/>
    </location>
</feature>
<organism evidence="2 3">
    <name type="scientific">Anaeromyxobacter oryzae</name>
    <dbReference type="NCBI Taxonomy" id="2918170"/>
    <lineage>
        <taxon>Bacteria</taxon>
        <taxon>Pseudomonadati</taxon>
        <taxon>Myxococcota</taxon>
        <taxon>Myxococcia</taxon>
        <taxon>Myxococcales</taxon>
        <taxon>Cystobacterineae</taxon>
        <taxon>Anaeromyxobacteraceae</taxon>
        <taxon>Anaeromyxobacter</taxon>
    </lineage>
</organism>
<keyword evidence="3" id="KW-1185">Reference proteome</keyword>
<evidence type="ECO:0000313" key="3">
    <source>
        <dbReference type="Proteomes" id="UP001162891"/>
    </source>
</evidence>
<keyword evidence="1" id="KW-0732">Signal</keyword>
<evidence type="ECO:0008006" key="4">
    <source>
        <dbReference type="Google" id="ProtNLM"/>
    </source>
</evidence>
<evidence type="ECO:0000256" key="1">
    <source>
        <dbReference type="SAM" id="SignalP"/>
    </source>
</evidence>
<accession>A0ABM7WVB6</accession>
<protein>
    <recommendedName>
        <fullName evidence="4">Outer membrane protein beta-barrel domain-containing protein</fullName>
    </recommendedName>
</protein>
<evidence type="ECO:0000313" key="2">
    <source>
        <dbReference type="EMBL" id="BDG03422.1"/>
    </source>
</evidence>
<name>A0ABM7WVB6_9BACT</name>
<feature type="chain" id="PRO_5047162347" description="Outer membrane protein beta-barrel domain-containing protein" evidence="1">
    <location>
        <begin position="19"/>
        <end position="210"/>
    </location>
</feature>
<dbReference type="EMBL" id="AP025591">
    <property type="protein sequence ID" value="BDG03422.1"/>
    <property type="molecule type" value="Genomic_DNA"/>
</dbReference>
<dbReference type="RefSeq" id="WP_248361420.1">
    <property type="nucleotide sequence ID" value="NZ_AP025591.1"/>
</dbReference>
<sequence>MPALVLILLAAAAAPVDPADPAGSPTAQAMITDARASARGLVIELRSDFGFERLVEIEYAGGRRNTMHLNDGLVVALGWSFLPLAEGRLGTRAAVGFKVDLLRATNGSATFVAVPVDLMEALYAGPLRLGAGVSVLLAPRVAGSGFLDQEATTFRPAPGVLLDAEWIVAPRARTGIGLRASWYRFESSAGVRDAPSVGVLLRSDLDLARR</sequence>
<dbReference type="Proteomes" id="UP001162891">
    <property type="component" value="Chromosome"/>
</dbReference>
<proteinExistence type="predicted"/>
<gene>
    <name evidence="2" type="ORF">AMOR_24180</name>
</gene>
<reference evidence="3" key="1">
    <citation type="journal article" date="2022" name="Int. J. Syst. Evol. Microbiol.">
        <title>Anaeromyxobacter oryzae sp. nov., Anaeromyxobacter diazotrophicus sp. nov. and Anaeromyxobacter paludicola sp. nov., isolated from paddy soils.</title>
        <authorList>
            <person name="Itoh H."/>
            <person name="Xu Z."/>
            <person name="Mise K."/>
            <person name="Masuda Y."/>
            <person name="Ushijima N."/>
            <person name="Hayakawa C."/>
            <person name="Shiratori Y."/>
            <person name="Senoo K."/>
        </authorList>
    </citation>
    <scope>NUCLEOTIDE SEQUENCE [LARGE SCALE GENOMIC DNA]</scope>
    <source>
        <strain evidence="3">Red232</strain>
    </source>
</reference>